<dbReference type="AlphaFoldDB" id="A0A5J4LEN7"/>
<comment type="caution">
    <text evidence="2">The sequence shown here is derived from an EMBL/GenBank/DDBJ whole genome shotgun (WGS) entry which is preliminary data.</text>
</comment>
<proteinExistence type="predicted"/>
<reference evidence="2 3" key="1">
    <citation type="submission" date="2019-10" db="EMBL/GenBank/DDBJ databases">
        <title>Whole genome shotgun sequence of Streptomyces angustmyceticus NBRC 3934.</title>
        <authorList>
            <person name="Hosoyama A."/>
            <person name="Ichikawa N."/>
            <person name="Kimura A."/>
            <person name="Kitahashi Y."/>
            <person name="Komaki H."/>
            <person name="Uohara A."/>
        </authorList>
    </citation>
    <scope>NUCLEOTIDE SEQUENCE [LARGE SCALE GENOMIC DNA]</scope>
    <source>
        <strain evidence="2 3">NBRC 3934</strain>
    </source>
</reference>
<name>A0A5J4LEN7_9ACTN</name>
<feature type="region of interest" description="Disordered" evidence="1">
    <location>
        <begin position="96"/>
        <end position="232"/>
    </location>
</feature>
<evidence type="ECO:0000256" key="1">
    <source>
        <dbReference type="SAM" id="MobiDB-lite"/>
    </source>
</evidence>
<feature type="compositionally biased region" description="Acidic residues" evidence="1">
    <location>
        <begin position="111"/>
        <end position="133"/>
    </location>
</feature>
<evidence type="ECO:0000313" key="2">
    <source>
        <dbReference type="EMBL" id="GES29980.1"/>
    </source>
</evidence>
<gene>
    <name evidence="2" type="ORF">San01_24670</name>
</gene>
<dbReference type="GeneID" id="96755650"/>
<dbReference type="EMBL" id="BLAG01000007">
    <property type="protein sequence ID" value="GES29980.1"/>
    <property type="molecule type" value="Genomic_DNA"/>
</dbReference>
<feature type="compositionally biased region" description="Low complexity" evidence="1">
    <location>
        <begin position="161"/>
        <end position="199"/>
    </location>
</feature>
<accession>A0A5J4LEN7</accession>
<sequence length="232" mass="23456">MMTNAKIGVALVGGYLLGRTKKAKMAIGLGLFLAGKKLNLDPRQLGTLVANSPVLAPLNDQVRKELVDATKSAAGAALTQRMNGLADSLHERTLALDEGGTGGTGRAADDRDAEPEDEPRDEAAADGEAADSPDAEREKPAARRRTSAKSSADSATKKATKSASATKSTAGDRSATARRTASSTAKASGKAASSRGRTSTAPGRKAASGARKATGKASGAARTAADQGGRRA</sequence>
<organism evidence="2 3">
    <name type="scientific">Streptomyces angustmyceticus</name>
    <dbReference type="NCBI Taxonomy" id="285578"/>
    <lineage>
        <taxon>Bacteria</taxon>
        <taxon>Bacillati</taxon>
        <taxon>Actinomycetota</taxon>
        <taxon>Actinomycetes</taxon>
        <taxon>Kitasatosporales</taxon>
        <taxon>Streptomycetaceae</taxon>
        <taxon>Streptomyces</taxon>
    </lineage>
</organism>
<protein>
    <recommendedName>
        <fullName evidence="4">DNA primase</fullName>
    </recommendedName>
</protein>
<evidence type="ECO:0000313" key="3">
    <source>
        <dbReference type="Proteomes" id="UP000325598"/>
    </source>
</evidence>
<evidence type="ECO:0008006" key="4">
    <source>
        <dbReference type="Google" id="ProtNLM"/>
    </source>
</evidence>
<dbReference type="RefSeq" id="WP_174886892.1">
    <property type="nucleotide sequence ID" value="NZ_BLAG01000007.1"/>
</dbReference>
<keyword evidence="3" id="KW-1185">Reference proteome</keyword>
<dbReference type="Proteomes" id="UP000325598">
    <property type="component" value="Unassembled WGS sequence"/>
</dbReference>